<dbReference type="AlphaFoldDB" id="A0A075FKG0"/>
<organism evidence="1">
    <name type="scientific">uncultured marine thaumarchaeote AD1000_01_F04</name>
    <dbReference type="NCBI Taxonomy" id="1455879"/>
    <lineage>
        <taxon>Archaea</taxon>
        <taxon>Nitrososphaerota</taxon>
        <taxon>environmental samples</taxon>
    </lineage>
</organism>
<reference evidence="1" key="1">
    <citation type="journal article" date="2014" name="Genome Biol. Evol.">
        <title>Pangenome evidence for extensive interdomain horizontal transfer affecting lineage core and shell genes in uncultured planktonic thaumarchaeota and euryarchaeota.</title>
        <authorList>
            <person name="Deschamps P."/>
            <person name="Zivanovic Y."/>
            <person name="Moreira D."/>
            <person name="Rodriguez-Valera F."/>
            <person name="Lopez-Garcia P."/>
        </authorList>
    </citation>
    <scope>NUCLEOTIDE SEQUENCE</scope>
</reference>
<evidence type="ECO:0000313" key="1">
    <source>
        <dbReference type="EMBL" id="AIE90227.1"/>
    </source>
</evidence>
<name>A0A075FKG0_9ARCH</name>
<accession>A0A075FKG0</accession>
<dbReference type="EMBL" id="KF900302">
    <property type="protein sequence ID" value="AIE90227.1"/>
    <property type="molecule type" value="Genomic_DNA"/>
</dbReference>
<protein>
    <submittedName>
        <fullName evidence="1">Uncharacterized protein</fullName>
    </submittedName>
</protein>
<sequence>MGDQTGRTMTFDVIVIAVQVNQVTRRQWHCFKSLVREEQTRLWIIAIDHLQRISAKGLEYGLFTVTHYNHVEEVKQLFKRLAGAPSAIQFELSAASRMNQRSVRSAKNQALVRAIAPNTLYDPQNRRHLRCCGRHAKYVSLR</sequence>
<proteinExistence type="predicted"/>